<evidence type="ECO:0000256" key="11">
    <source>
        <dbReference type="ARBA" id="ARBA00049047"/>
    </source>
</evidence>
<comment type="caution">
    <text evidence="14">The sequence shown here is derived from an EMBL/GenBank/DDBJ whole genome shotgun (WGS) entry which is preliminary data.</text>
</comment>
<keyword evidence="6 12" id="KW-0028">Amino-acid biosynthesis</keyword>
<sequence>MSSDFFIPDPEGQVPSAEGYFGAFGGKFIPEALVAAVDEVAAEYEKAKADPAFAAELEDLLVNYTGRPSALTEVERFAEHAGGARVFLKREDLNHTGSHKINNVLGQALLTRRMGKSRVIAETGAGQHGVATATACALFGLECTIYMGEIDTQRQALNVARMRMLGAEVIAVKSGSRTLKDAINEAFRDWVANVDRTHYLFGTVAGPHPFPALVRDFHRVIGVEARRQILERTGRLPDAVAACVGGGSNAIGLFHAFLPDESVRIVGFEPAGHGVATGEHAATLSQGEPGILHGSRSYVLQDEDGQITEPYSISAGLDYPGVGPEHAYLKDTGRAEYRAVTDDEAMRALRLLSETEGIIPAIESAHALAGALDLGRELGSGGLVLVNLSGRGDKDMDTAAQYFGLYEQQGDEGAK</sequence>
<evidence type="ECO:0000313" key="15">
    <source>
        <dbReference type="Proteomes" id="UP000281594"/>
    </source>
</evidence>
<evidence type="ECO:0000256" key="2">
    <source>
        <dbReference type="ARBA" id="ARBA00002786"/>
    </source>
</evidence>
<dbReference type="Pfam" id="PF00291">
    <property type="entry name" value="PALP"/>
    <property type="match status" value="1"/>
</dbReference>
<evidence type="ECO:0000256" key="1">
    <source>
        <dbReference type="ARBA" id="ARBA00001933"/>
    </source>
</evidence>
<dbReference type="PANTHER" id="PTHR48077:SF3">
    <property type="entry name" value="TRYPTOPHAN SYNTHASE"/>
    <property type="match status" value="1"/>
</dbReference>
<evidence type="ECO:0000256" key="12">
    <source>
        <dbReference type="HAMAP-Rule" id="MF_00133"/>
    </source>
</evidence>
<organism evidence="14 15">
    <name type="scientific">Streptomyces rapamycinicus (strain ATCC 29253 / DSM 41530 / NRRL 5491 / AYB-994)</name>
    <name type="common">Streptomyces hygroscopicus (strain ATCC 29253)</name>
    <dbReference type="NCBI Taxonomy" id="1343740"/>
    <lineage>
        <taxon>Bacteria</taxon>
        <taxon>Bacillati</taxon>
        <taxon>Actinomycetota</taxon>
        <taxon>Actinomycetes</taxon>
        <taxon>Kitasatosporales</taxon>
        <taxon>Streptomycetaceae</taxon>
        <taxon>Streptomyces</taxon>
        <taxon>Streptomyces violaceusniger group</taxon>
    </lineage>
</organism>
<dbReference type="GO" id="GO:0004834">
    <property type="term" value="F:tryptophan synthase activity"/>
    <property type="evidence" value="ECO:0007669"/>
    <property type="project" value="UniProtKB-UniRule"/>
</dbReference>
<evidence type="ECO:0000256" key="9">
    <source>
        <dbReference type="ARBA" id="ARBA00023141"/>
    </source>
</evidence>
<keyword evidence="7 12" id="KW-0822">Tryptophan biosynthesis</keyword>
<reference evidence="14 15" key="1">
    <citation type="journal article" date="2018" name="J. Biol. Chem.">
        <title>Discovery of the actinoplanic acid pathway in Streptomyces rapamycinicus reveals a genetically conserved synergism with rapamycin.</title>
        <authorList>
            <person name="Mrak P."/>
            <person name="Krastel P."/>
            <person name="Pivk Lukancic P."/>
            <person name="Tao J."/>
            <person name="Pistorius D."/>
            <person name="Moore C.M."/>
        </authorList>
    </citation>
    <scope>NUCLEOTIDE SEQUENCE [LARGE SCALE GENOMIC DNA]</scope>
    <source>
        <strain evidence="14 15">NRRL 5491</strain>
    </source>
</reference>
<evidence type="ECO:0000313" key="14">
    <source>
        <dbReference type="EMBL" id="RLV78177.1"/>
    </source>
</evidence>
<dbReference type="STRING" id="1343740.M271_36230"/>
<keyword evidence="9 12" id="KW-0057">Aromatic amino acid biosynthesis</keyword>
<dbReference type="RefSeq" id="WP_020872131.1">
    <property type="nucleotide sequence ID" value="NC_022785.1"/>
</dbReference>
<keyword evidence="10 12" id="KW-0456">Lyase</keyword>
<keyword evidence="8 12" id="KW-0663">Pyridoxal phosphate</keyword>
<dbReference type="EC" id="4.2.1.20" evidence="12"/>
<dbReference type="PANTHER" id="PTHR48077">
    <property type="entry name" value="TRYPTOPHAN SYNTHASE-RELATED"/>
    <property type="match status" value="1"/>
</dbReference>
<dbReference type="AlphaFoldDB" id="A0A0A0NUX8"/>
<comment type="subunit">
    <text evidence="5 12">Tetramer of two alpha and two beta chains.</text>
</comment>
<dbReference type="CDD" id="cd06446">
    <property type="entry name" value="Trp-synth_B"/>
    <property type="match status" value="1"/>
</dbReference>
<evidence type="ECO:0000256" key="3">
    <source>
        <dbReference type="ARBA" id="ARBA00004733"/>
    </source>
</evidence>
<comment type="function">
    <text evidence="2 12">The beta subunit is responsible for the synthesis of L-tryptophan from indole and L-serine.</text>
</comment>
<dbReference type="NCBIfam" id="TIGR00263">
    <property type="entry name" value="trpB"/>
    <property type="match status" value="1"/>
</dbReference>
<evidence type="ECO:0000256" key="4">
    <source>
        <dbReference type="ARBA" id="ARBA00009982"/>
    </source>
</evidence>
<dbReference type="eggNOG" id="COG0133">
    <property type="taxonomic scope" value="Bacteria"/>
</dbReference>
<dbReference type="EMBL" id="QYCY01000001">
    <property type="protein sequence ID" value="RLV78177.1"/>
    <property type="molecule type" value="Genomic_DNA"/>
</dbReference>
<accession>A0A0A0NUX8</accession>
<comment type="catalytic activity">
    <reaction evidence="11 12">
        <text>(1S,2R)-1-C-(indol-3-yl)glycerol 3-phosphate + L-serine = D-glyceraldehyde 3-phosphate + L-tryptophan + H2O</text>
        <dbReference type="Rhea" id="RHEA:10532"/>
        <dbReference type="ChEBI" id="CHEBI:15377"/>
        <dbReference type="ChEBI" id="CHEBI:33384"/>
        <dbReference type="ChEBI" id="CHEBI:57912"/>
        <dbReference type="ChEBI" id="CHEBI:58866"/>
        <dbReference type="ChEBI" id="CHEBI:59776"/>
        <dbReference type="EC" id="4.2.1.20"/>
    </reaction>
</comment>
<dbReference type="HAMAP" id="MF_00133">
    <property type="entry name" value="Trp_synth_beta"/>
    <property type="match status" value="1"/>
</dbReference>
<dbReference type="HOGENOM" id="CLU_016734_3_1_11"/>
<evidence type="ECO:0000256" key="6">
    <source>
        <dbReference type="ARBA" id="ARBA00022605"/>
    </source>
</evidence>
<name>A0A0A0NUX8_STRRN</name>
<dbReference type="PIRSF" id="PIRSF001413">
    <property type="entry name" value="Trp_syn_beta"/>
    <property type="match status" value="1"/>
</dbReference>
<dbReference type="InterPro" id="IPR001926">
    <property type="entry name" value="TrpB-like_PALP"/>
</dbReference>
<gene>
    <name evidence="12" type="primary">trpB</name>
    <name evidence="14" type="ORF">D3C57_107370</name>
</gene>
<evidence type="ECO:0000256" key="5">
    <source>
        <dbReference type="ARBA" id="ARBA00011270"/>
    </source>
</evidence>
<comment type="cofactor">
    <cofactor evidence="1 12">
        <name>pyridoxal 5'-phosphate</name>
        <dbReference type="ChEBI" id="CHEBI:597326"/>
    </cofactor>
</comment>
<comment type="pathway">
    <text evidence="3 12">Amino-acid biosynthesis; L-tryptophan biosynthesis; L-tryptophan from chorismate: step 5/5.</text>
</comment>
<dbReference type="UniPathway" id="UPA00035">
    <property type="reaction ID" value="UER00044"/>
</dbReference>
<dbReference type="InterPro" id="IPR006654">
    <property type="entry name" value="Trp_synth_beta"/>
</dbReference>
<evidence type="ECO:0000256" key="8">
    <source>
        <dbReference type="ARBA" id="ARBA00022898"/>
    </source>
</evidence>
<dbReference type="InterPro" id="IPR036052">
    <property type="entry name" value="TrpB-like_PALP_sf"/>
</dbReference>
<dbReference type="FunFam" id="3.40.50.1100:FF:000001">
    <property type="entry name" value="Tryptophan synthase beta chain"/>
    <property type="match status" value="1"/>
</dbReference>
<dbReference type="SUPFAM" id="SSF53686">
    <property type="entry name" value="Tryptophan synthase beta subunit-like PLP-dependent enzymes"/>
    <property type="match status" value="1"/>
</dbReference>
<proteinExistence type="inferred from homology"/>
<dbReference type="GO" id="GO:0005737">
    <property type="term" value="C:cytoplasm"/>
    <property type="evidence" value="ECO:0007669"/>
    <property type="project" value="TreeGrafter"/>
</dbReference>
<dbReference type="InterPro" id="IPR023026">
    <property type="entry name" value="Trp_synth_beta/beta-like"/>
</dbReference>
<feature type="modified residue" description="N6-(pyridoxal phosphate)lysine" evidence="12">
    <location>
        <position position="100"/>
    </location>
</feature>
<comment type="similarity">
    <text evidence="4 12">Belongs to the TrpB family.</text>
</comment>
<dbReference type="Proteomes" id="UP000281594">
    <property type="component" value="Unassembled WGS sequence"/>
</dbReference>
<dbReference type="PROSITE" id="PS00168">
    <property type="entry name" value="TRP_SYNTHASE_BETA"/>
    <property type="match status" value="1"/>
</dbReference>
<evidence type="ECO:0000259" key="13">
    <source>
        <dbReference type="Pfam" id="PF00291"/>
    </source>
</evidence>
<evidence type="ECO:0000256" key="10">
    <source>
        <dbReference type="ARBA" id="ARBA00023239"/>
    </source>
</evidence>
<dbReference type="FunFam" id="3.40.50.1100:FF:000004">
    <property type="entry name" value="Tryptophan synthase beta chain"/>
    <property type="match status" value="1"/>
</dbReference>
<evidence type="ECO:0000256" key="7">
    <source>
        <dbReference type="ARBA" id="ARBA00022822"/>
    </source>
</evidence>
<protein>
    <recommendedName>
        <fullName evidence="12">Tryptophan synthase beta chain</fullName>
        <ecNumber evidence="12">4.2.1.20</ecNumber>
    </recommendedName>
</protein>
<feature type="domain" description="Tryptophan synthase beta chain-like PALP" evidence="13">
    <location>
        <begin position="65"/>
        <end position="390"/>
    </location>
</feature>
<dbReference type="Gene3D" id="3.40.50.1100">
    <property type="match status" value="2"/>
</dbReference>
<dbReference type="InterPro" id="IPR006653">
    <property type="entry name" value="Trp_synth_b_CS"/>
</dbReference>
<dbReference type="KEGG" id="src:M271_36230"/>